<keyword evidence="1" id="KW-0732">Signal</keyword>
<dbReference type="OrthoDB" id="10340964at2759"/>
<evidence type="ECO:0000313" key="2">
    <source>
        <dbReference type="Proteomes" id="UP000515135"/>
    </source>
</evidence>
<keyword evidence="2" id="KW-1185">Reference proteome</keyword>
<evidence type="ECO:0000313" key="3">
    <source>
        <dbReference type="RefSeq" id="XP_019613626.1"/>
    </source>
</evidence>
<dbReference type="Proteomes" id="UP000515135">
    <property type="component" value="Unplaced"/>
</dbReference>
<feature type="chain" id="PRO_5027553282" evidence="1">
    <location>
        <begin position="25"/>
        <end position="104"/>
    </location>
</feature>
<dbReference type="GeneID" id="109461685"/>
<sequence>MAAAARVVLMLGLMSAVMVSAALAYTPARMDHIDEANNDDDSLEESVEKLETRLALRKSLVEVLRELLGEGQDSNSVDGKRYERVKYAGWRPTEMLYTKGKWAA</sequence>
<gene>
    <name evidence="3" type="primary">LOC109461685</name>
</gene>
<name>A0A6P4YA13_BRABE</name>
<reference evidence="3" key="1">
    <citation type="submission" date="2025-08" db="UniProtKB">
        <authorList>
            <consortium name="RefSeq"/>
        </authorList>
    </citation>
    <scope>IDENTIFICATION</scope>
    <source>
        <tissue evidence="3">Gonad</tissue>
    </source>
</reference>
<accession>A0A6P4YA13</accession>
<dbReference type="AlphaFoldDB" id="A0A6P4YA13"/>
<feature type="signal peptide" evidence="1">
    <location>
        <begin position="1"/>
        <end position="24"/>
    </location>
</feature>
<organism evidence="2 3">
    <name type="scientific">Branchiostoma belcheri</name>
    <name type="common">Amphioxus</name>
    <dbReference type="NCBI Taxonomy" id="7741"/>
    <lineage>
        <taxon>Eukaryota</taxon>
        <taxon>Metazoa</taxon>
        <taxon>Chordata</taxon>
        <taxon>Cephalochordata</taxon>
        <taxon>Leptocardii</taxon>
        <taxon>Amphioxiformes</taxon>
        <taxon>Branchiostomatidae</taxon>
        <taxon>Branchiostoma</taxon>
    </lineage>
</organism>
<protein>
    <submittedName>
        <fullName evidence="3">Uncharacterized protein LOC109461685</fullName>
    </submittedName>
</protein>
<proteinExistence type="predicted"/>
<evidence type="ECO:0000256" key="1">
    <source>
        <dbReference type="SAM" id="SignalP"/>
    </source>
</evidence>
<dbReference type="RefSeq" id="XP_019613626.1">
    <property type="nucleotide sequence ID" value="XM_019758067.1"/>
</dbReference>
<dbReference type="KEGG" id="bbel:109461685"/>